<evidence type="ECO:0000256" key="1">
    <source>
        <dbReference type="ARBA" id="ARBA00001974"/>
    </source>
</evidence>
<dbReference type="InterPro" id="IPR015904">
    <property type="entry name" value="Sulphide_quinone_reductase"/>
</dbReference>
<comment type="caution">
    <text evidence="8">The sequence shown here is derived from an EMBL/GenBank/DDBJ whole genome shotgun (WGS) entry which is preliminary data.</text>
</comment>
<dbReference type="FunFam" id="3.50.50.60:FF:000034">
    <property type="entry name" value="sulfide:quinone oxidoreductase, mitochondrial"/>
    <property type="match status" value="1"/>
</dbReference>
<dbReference type="RefSeq" id="WP_003399071.1">
    <property type="nucleotide sequence ID" value="NZ_APCD01000032.1"/>
</dbReference>
<proteinExistence type="predicted"/>
<dbReference type="EMBL" id="APCD01000032">
    <property type="protein sequence ID" value="EMT44918.1"/>
    <property type="molecule type" value="Genomic_DNA"/>
</dbReference>
<name>M8CTQ0_9BACL</name>
<dbReference type="Gene3D" id="3.50.50.60">
    <property type="entry name" value="FAD/NAD(P)-binding domain"/>
    <property type="match status" value="2"/>
</dbReference>
<reference evidence="8 9" key="2">
    <citation type="journal article" date="2015" name="Genome Announc.">
        <title>Genome Sequence of Anoxybacillus flavithermus Strain AK1, a Thermophile Isolated from a Hot Spring in Saudi Arabia.</title>
        <authorList>
            <person name="Khalil A."/>
            <person name="Sivakumar N."/>
            <person name="Qarawi S."/>
        </authorList>
    </citation>
    <scope>NUCLEOTIDE SEQUENCE [LARGE SCALE GENOMIC DNA]</scope>
    <source>
        <strain evidence="8 9">AK1</strain>
    </source>
</reference>
<gene>
    <name evidence="8" type="ORF">H919_12858</name>
</gene>
<evidence type="ECO:0000256" key="6">
    <source>
        <dbReference type="ARBA" id="ARBA00023002"/>
    </source>
</evidence>
<dbReference type="Pfam" id="PF07992">
    <property type="entry name" value="Pyr_redox_2"/>
    <property type="match status" value="1"/>
</dbReference>
<reference evidence="8 9" key="1">
    <citation type="submission" date="2013-03" db="EMBL/GenBank/DDBJ databases">
        <title>Assembly of a new bacterial strain Anoxybacillus flavithermus AK1.</title>
        <authorList>
            <person name="Rajan I."/>
            <person name="PoliReddy D."/>
            <person name="Sugumar T."/>
            <person name="Rathinam K."/>
            <person name="Alqarawi S."/>
            <person name="Khalil A.B."/>
            <person name="Sivakumar N."/>
        </authorList>
    </citation>
    <scope>NUCLEOTIDE SEQUENCE [LARGE SCALE GENOMIC DNA]</scope>
    <source>
        <strain evidence="8 9">AK1</strain>
    </source>
</reference>
<dbReference type="GO" id="GO:0071949">
    <property type="term" value="F:FAD binding"/>
    <property type="evidence" value="ECO:0007669"/>
    <property type="project" value="TreeGrafter"/>
</dbReference>
<evidence type="ECO:0000313" key="9">
    <source>
        <dbReference type="Proteomes" id="UP000012085"/>
    </source>
</evidence>
<dbReference type="PANTHER" id="PTHR10632:SF2">
    <property type="entry name" value="SULFIDE:QUINONE OXIDOREDUCTASE, MITOCHONDRIAL"/>
    <property type="match status" value="1"/>
</dbReference>
<protein>
    <submittedName>
        <fullName evidence="8">NAD(FAD)-dependent dehydrogenase</fullName>
    </submittedName>
</protein>
<evidence type="ECO:0000256" key="4">
    <source>
        <dbReference type="ARBA" id="ARBA00022827"/>
    </source>
</evidence>
<keyword evidence="5" id="KW-0809">Transit peptide</keyword>
<evidence type="ECO:0000256" key="3">
    <source>
        <dbReference type="ARBA" id="ARBA00022719"/>
    </source>
</evidence>
<evidence type="ECO:0000313" key="8">
    <source>
        <dbReference type="EMBL" id="EMT44918.1"/>
    </source>
</evidence>
<organism evidence="8 9">
    <name type="scientific">Anoxybacillus flavithermus AK1</name>
    <dbReference type="NCBI Taxonomy" id="1297581"/>
    <lineage>
        <taxon>Bacteria</taxon>
        <taxon>Bacillati</taxon>
        <taxon>Bacillota</taxon>
        <taxon>Bacilli</taxon>
        <taxon>Bacillales</taxon>
        <taxon>Anoxybacillaceae</taxon>
        <taxon>Anoxybacillus</taxon>
    </lineage>
</organism>
<feature type="domain" description="FAD/NAD(P)-binding" evidence="7">
    <location>
        <begin position="8"/>
        <end position="128"/>
    </location>
</feature>
<dbReference type="GO" id="GO:0070221">
    <property type="term" value="P:sulfide oxidation, using sulfide:quinone oxidoreductase"/>
    <property type="evidence" value="ECO:0007669"/>
    <property type="project" value="TreeGrafter"/>
</dbReference>
<dbReference type="InterPro" id="IPR036188">
    <property type="entry name" value="FAD/NAD-bd_sf"/>
</dbReference>
<evidence type="ECO:0000256" key="5">
    <source>
        <dbReference type="ARBA" id="ARBA00022946"/>
    </source>
</evidence>
<dbReference type="PATRIC" id="fig|1297581.3.peg.2600"/>
<accession>M8CTQ0</accession>
<keyword evidence="4" id="KW-0274">FAD</keyword>
<comment type="cofactor">
    <cofactor evidence="1">
        <name>FAD</name>
        <dbReference type="ChEBI" id="CHEBI:57692"/>
    </cofactor>
</comment>
<dbReference type="GO" id="GO:0048038">
    <property type="term" value="F:quinone binding"/>
    <property type="evidence" value="ECO:0007669"/>
    <property type="project" value="UniProtKB-KW"/>
</dbReference>
<keyword evidence="3" id="KW-0874">Quinone</keyword>
<dbReference type="Proteomes" id="UP000012085">
    <property type="component" value="Unassembled WGS sequence"/>
</dbReference>
<sequence length="399" mass="44828">MANVYDVKVAIVGAGSAGISIMARLLRKNRQLHGQVLVIDPSDKHYYQPLWTLVGGGAAKVEDSVREQASLIPDGARWLKEAVDTFSPEDNMLKTKEGSIVRYDYLVVAAGVEIYWDQIKGLKETIGKNGVCSNYSYDYVQSTWENIRNFRGGTAIFTQPSTQVKCGGAPQKIMYLADDYFRQSGVREQTNMIFASGLPNIFAVKRYADTLEQVIQRKQIETKYRVELVEIDGEAKKATFEHLDTGEWFTLSFDMIHVTPPMGPPSFIQKSPLADAAGWVDVDPYTLQHKTYENVFGAGDCTNLPTSKTGAAIRKQAPVVAENLLALMNEKPLKARYDGYTSCPLVTGYNKLVLAEFDYDKNPQETFPFDQSKERMSMYIMKRNLLPIVYWNGMLKGLM</sequence>
<evidence type="ECO:0000256" key="2">
    <source>
        <dbReference type="ARBA" id="ARBA00022630"/>
    </source>
</evidence>
<dbReference type="GO" id="GO:0070224">
    <property type="term" value="F:sulfide:quinone oxidoreductase activity"/>
    <property type="evidence" value="ECO:0007669"/>
    <property type="project" value="TreeGrafter"/>
</dbReference>
<dbReference type="AlphaFoldDB" id="M8CTQ0"/>
<dbReference type="SUPFAM" id="SSF51905">
    <property type="entry name" value="FAD/NAD(P)-binding domain"/>
    <property type="match status" value="1"/>
</dbReference>
<evidence type="ECO:0000259" key="7">
    <source>
        <dbReference type="Pfam" id="PF07992"/>
    </source>
</evidence>
<keyword evidence="2" id="KW-0285">Flavoprotein</keyword>
<keyword evidence="6" id="KW-0560">Oxidoreductase</keyword>
<dbReference type="PANTHER" id="PTHR10632">
    <property type="entry name" value="SULFIDE:QUINONE OXIDOREDUCTASE"/>
    <property type="match status" value="1"/>
</dbReference>
<dbReference type="InterPro" id="IPR023753">
    <property type="entry name" value="FAD/NAD-binding_dom"/>
</dbReference>